<proteinExistence type="predicted"/>
<dbReference type="Proteomes" id="UP000613740">
    <property type="component" value="Unassembled WGS sequence"/>
</dbReference>
<evidence type="ECO:0000313" key="2">
    <source>
        <dbReference type="EMBL" id="KAG2433136.1"/>
    </source>
</evidence>
<feature type="region of interest" description="Disordered" evidence="1">
    <location>
        <begin position="19"/>
        <end position="42"/>
    </location>
</feature>
<reference evidence="2" key="1">
    <citation type="journal article" date="2020" name="bioRxiv">
        <title>Comparative genomics of Chlamydomonas.</title>
        <authorList>
            <person name="Craig R.J."/>
            <person name="Hasan A.R."/>
            <person name="Ness R.W."/>
            <person name="Keightley P.D."/>
        </authorList>
    </citation>
    <scope>NUCLEOTIDE SEQUENCE</scope>
    <source>
        <strain evidence="2">CCAP 11/173</strain>
    </source>
</reference>
<comment type="caution">
    <text evidence="2">The sequence shown here is derived from an EMBL/GenBank/DDBJ whole genome shotgun (WGS) entry which is preliminary data.</text>
</comment>
<evidence type="ECO:0000256" key="1">
    <source>
        <dbReference type="SAM" id="MobiDB-lite"/>
    </source>
</evidence>
<feature type="compositionally biased region" description="Low complexity" evidence="1">
    <location>
        <begin position="277"/>
        <end position="300"/>
    </location>
</feature>
<feature type="compositionally biased region" description="Low complexity" evidence="1">
    <location>
        <begin position="387"/>
        <end position="407"/>
    </location>
</feature>
<organism evidence="2 3">
    <name type="scientific">Chlamydomonas schloesseri</name>
    <dbReference type="NCBI Taxonomy" id="2026947"/>
    <lineage>
        <taxon>Eukaryota</taxon>
        <taxon>Viridiplantae</taxon>
        <taxon>Chlorophyta</taxon>
        <taxon>core chlorophytes</taxon>
        <taxon>Chlorophyceae</taxon>
        <taxon>CS clade</taxon>
        <taxon>Chlamydomonadales</taxon>
        <taxon>Chlamydomonadaceae</taxon>
        <taxon>Chlamydomonas</taxon>
    </lineage>
</organism>
<feature type="region of interest" description="Disordered" evidence="1">
    <location>
        <begin position="374"/>
        <end position="407"/>
    </location>
</feature>
<dbReference type="AlphaFoldDB" id="A0A835W1Z7"/>
<name>A0A835W1Z7_9CHLO</name>
<feature type="compositionally biased region" description="Low complexity" evidence="1">
    <location>
        <begin position="224"/>
        <end position="234"/>
    </location>
</feature>
<keyword evidence="3" id="KW-1185">Reference proteome</keyword>
<sequence length="443" mass="46849">MPSVSDLPVVQGGVCVAVESSGSGNDGGQEADSGPASTIPGGMRSVASLPASPALADEAAAAGLDRAAAAGAAAAVLPAGSTYAAAANSHVSGPQLSATAATAAVNPSPSELSALLQSAHEAMVDGEAPEHVKVALQLASMWFFLAITPGLPTGWTNVAEAVQQMFQQGRFMAAVVSSLKIYNQRKQAQPGTAPLPLSRVGTSLTAGASEQPRRGAAHRRRVTAVRGAVAAAGEAGSGKEELEAQRPAKRQRTSAGESADAPSTAAPQLASQRQHYQAPQRVQVAVQHQQHLQHQQQHLAPTGLQQAPAQYHLAAVTSPPAQEYELHQLNYHQAQWPQPHYEHEPYYGYPVGYAGGYGHYPYYPPHVVPQCQQAPHNPAPHHPAPHHPYMQPWWGGAHPGQQQHHQQQPWQLGYYPGHLTAYPSPQYAVPAQQPLQMYTAVQY</sequence>
<evidence type="ECO:0000313" key="3">
    <source>
        <dbReference type="Proteomes" id="UP000613740"/>
    </source>
</evidence>
<dbReference type="EMBL" id="JAEHOD010000064">
    <property type="protein sequence ID" value="KAG2433136.1"/>
    <property type="molecule type" value="Genomic_DNA"/>
</dbReference>
<feature type="region of interest" description="Disordered" evidence="1">
    <location>
        <begin position="187"/>
        <end position="300"/>
    </location>
</feature>
<accession>A0A835W1Z7</accession>
<feature type="compositionally biased region" description="Polar residues" evidence="1">
    <location>
        <begin position="265"/>
        <end position="275"/>
    </location>
</feature>
<protein>
    <submittedName>
        <fullName evidence="2">Uncharacterized protein</fullName>
    </submittedName>
</protein>
<gene>
    <name evidence="2" type="ORF">HYH02_012837</name>
</gene>
<feature type="compositionally biased region" description="Basic and acidic residues" evidence="1">
    <location>
        <begin position="237"/>
        <end position="246"/>
    </location>
</feature>